<dbReference type="RefSeq" id="WP_091206372.1">
    <property type="nucleotide sequence ID" value="NZ_FOCL01000001.1"/>
</dbReference>
<gene>
    <name evidence="2" type="ORF">SAMN05192574_101195</name>
</gene>
<organism evidence="2 3">
    <name type="scientific">Mucilaginibacter gossypiicola</name>
    <dbReference type="NCBI Taxonomy" id="551995"/>
    <lineage>
        <taxon>Bacteria</taxon>
        <taxon>Pseudomonadati</taxon>
        <taxon>Bacteroidota</taxon>
        <taxon>Sphingobacteriia</taxon>
        <taxon>Sphingobacteriales</taxon>
        <taxon>Sphingobacteriaceae</taxon>
        <taxon>Mucilaginibacter</taxon>
    </lineage>
</organism>
<dbReference type="EMBL" id="FOCL01000001">
    <property type="protein sequence ID" value="SEM61775.1"/>
    <property type="molecule type" value="Genomic_DNA"/>
</dbReference>
<reference evidence="3" key="1">
    <citation type="submission" date="2016-10" db="EMBL/GenBank/DDBJ databases">
        <authorList>
            <person name="Varghese N."/>
            <person name="Submissions S."/>
        </authorList>
    </citation>
    <scope>NUCLEOTIDE SEQUENCE [LARGE SCALE GENOMIC DNA]</scope>
    <source>
        <strain evidence="3">Gh-48</strain>
    </source>
</reference>
<evidence type="ECO:0000256" key="1">
    <source>
        <dbReference type="SAM" id="Phobius"/>
    </source>
</evidence>
<protein>
    <submittedName>
        <fullName evidence="2">Uncharacterized protein</fullName>
    </submittedName>
</protein>
<sequence length="128" mass="14571">MNRFKGIVDQFINVLAIAAYLFITLTHIFFLPNLNKEALKLKALVNSEFIHKNRSQSNGTSSAHHGIRSVVESKRKVIVPKLTGFTPLLAFIFSAFALFLLKKKHDIYSSPGYISYSGTYLQLRRLRI</sequence>
<dbReference type="OrthoDB" id="9850185at2"/>
<keyword evidence="1" id="KW-1133">Transmembrane helix</keyword>
<evidence type="ECO:0000313" key="3">
    <source>
        <dbReference type="Proteomes" id="UP000198942"/>
    </source>
</evidence>
<accession>A0A1H7ZTN1</accession>
<evidence type="ECO:0000313" key="2">
    <source>
        <dbReference type="EMBL" id="SEM61775.1"/>
    </source>
</evidence>
<dbReference type="Proteomes" id="UP000198942">
    <property type="component" value="Unassembled WGS sequence"/>
</dbReference>
<feature type="transmembrane region" description="Helical" evidence="1">
    <location>
        <begin position="12"/>
        <end position="31"/>
    </location>
</feature>
<dbReference type="AlphaFoldDB" id="A0A1H7ZTN1"/>
<keyword evidence="1" id="KW-0472">Membrane</keyword>
<keyword evidence="1" id="KW-0812">Transmembrane</keyword>
<dbReference type="STRING" id="551995.SAMN05192574_101195"/>
<name>A0A1H7ZTN1_9SPHI</name>
<proteinExistence type="predicted"/>
<keyword evidence="3" id="KW-1185">Reference proteome</keyword>
<feature type="transmembrane region" description="Helical" evidence="1">
    <location>
        <begin position="82"/>
        <end position="101"/>
    </location>
</feature>